<keyword evidence="1" id="KW-0472">Membrane</keyword>
<dbReference type="InterPro" id="IPR022029">
    <property type="entry name" value="YoaR-like_PG-bd"/>
</dbReference>
<dbReference type="SUPFAM" id="SSF143985">
    <property type="entry name" value="L,D-transpeptidase pre-catalytic domain-like"/>
    <property type="match status" value="1"/>
</dbReference>
<feature type="non-terminal residue" evidence="3">
    <location>
        <position position="359"/>
    </location>
</feature>
<feature type="domain" description="YoaR-like putative peptidoglycan binding" evidence="2">
    <location>
        <begin position="215"/>
        <end position="323"/>
    </location>
</feature>
<reference evidence="4" key="1">
    <citation type="submission" date="2017-09" db="EMBL/GenBank/DDBJ databases">
        <title>Depth-based differentiation of microbial function through sediment-hosted aquifers and enrichment of novel symbionts in the deep terrestrial subsurface.</title>
        <authorList>
            <person name="Probst A.J."/>
            <person name="Ladd B."/>
            <person name="Jarett J.K."/>
            <person name="Geller-Mcgrath D.E."/>
            <person name="Sieber C.M.K."/>
            <person name="Emerson J.B."/>
            <person name="Anantharaman K."/>
            <person name="Thomas B.C."/>
            <person name="Malmstrom R."/>
            <person name="Stieglmeier M."/>
            <person name="Klingl A."/>
            <person name="Woyke T."/>
            <person name="Ryan C.M."/>
            <person name="Banfield J.F."/>
        </authorList>
    </citation>
    <scope>NUCLEOTIDE SEQUENCE [LARGE SCALE GENOMIC DNA]</scope>
</reference>
<comment type="caution">
    <text evidence="3">The sequence shown here is derived from an EMBL/GenBank/DDBJ whole genome shotgun (WGS) entry which is preliminary data.</text>
</comment>
<gene>
    <name evidence="3" type="ORF">COT12_00395</name>
</gene>
<organism evidence="3 4">
    <name type="scientific">Candidatus Berkelbacteria bacterium CG08_land_8_20_14_0_20_39_8</name>
    <dbReference type="NCBI Taxonomy" id="1974511"/>
    <lineage>
        <taxon>Bacteria</taxon>
        <taxon>Candidatus Berkelbacteria</taxon>
    </lineage>
</organism>
<accession>A0A2M6YD01</accession>
<name>A0A2M6YD01_9BACT</name>
<dbReference type="Proteomes" id="UP000229896">
    <property type="component" value="Unassembled WGS sequence"/>
</dbReference>
<dbReference type="InterPro" id="IPR038054">
    <property type="entry name" value="LD_TPept-like_central_sf"/>
</dbReference>
<evidence type="ECO:0000256" key="1">
    <source>
        <dbReference type="SAM" id="Phobius"/>
    </source>
</evidence>
<dbReference type="Pfam" id="PF12229">
    <property type="entry name" value="PG_binding_4"/>
    <property type="match status" value="2"/>
</dbReference>
<dbReference type="InterPro" id="IPR052913">
    <property type="entry name" value="Glycopeptide_resist_protein"/>
</dbReference>
<feature type="transmembrane region" description="Helical" evidence="1">
    <location>
        <begin position="12"/>
        <end position="32"/>
    </location>
</feature>
<feature type="domain" description="YoaR-like putative peptidoglycan binding" evidence="2">
    <location>
        <begin position="87"/>
        <end position="199"/>
    </location>
</feature>
<dbReference type="PANTHER" id="PTHR35788:SF1">
    <property type="entry name" value="EXPORTED PROTEIN"/>
    <property type="match status" value="1"/>
</dbReference>
<protein>
    <recommendedName>
        <fullName evidence="2">YoaR-like putative peptidoglycan binding domain-containing protein</fullName>
    </recommendedName>
</protein>
<evidence type="ECO:0000313" key="4">
    <source>
        <dbReference type="Proteomes" id="UP000229896"/>
    </source>
</evidence>
<dbReference type="Gene3D" id="3.10.20.800">
    <property type="match status" value="1"/>
</dbReference>
<keyword evidence="1" id="KW-0812">Transmembrane</keyword>
<evidence type="ECO:0000313" key="3">
    <source>
        <dbReference type="EMBL" id="PIU24558.1"/>
    </source>
</evidence>
<keyword evidence="1" id="KW-1133">Transmembrane helix</keyword>
<sequence length="359" mass="39367">MGTNFKKKKITAIVLTVLLSAVFCLSLFLLIYQRAYANKIVHNVYFNNVHLEGKTRAQAKLIIQNQTDPLLDNKLITKADNGKQYEATFAQTGIYFDPDQTIATAFSVGRNEKFFPMLYSLAKTTLEKKELIPNPKFDDEAYNAYLTSTEENLDMPPVNASLSISNGQIITNNGSNGVTINSSGLKDEIAKEILDKSNTVVIDIPTTPITPTLQTESLSDAKSTAESYLLHTISLTLNNQIYTADSSIIASWISFGLQNDKYQAWLNETAIKTYLGKIAAKNDITVIDTKISAIDNATILQEGRQGIYINQADALNKIKAAIGTAIGTATIALQQTTKDPQVTKVFPDEGIVPGRFPGK</sequence>
<dbReference type="AlphaFoldDB" id="A0A2M6YD01"/>
<evidence type="ECO:0000259" key="2">
    <source>
        <dbReference type="Pfam" id="PF12229"/>
    </source>
</evidence>
<proteinExistence type="predicted"/>
<dbReference type="PANTHER" id="PTHR35788">
    <property type="entry name" value="EXPORTED PROTEIN-RELATED"/>
    <property type="match status" value="1"/>
</dbReference>
<dbReference type="EMBL" id="PEXI01000017">
    <property type="protein sequence ID" value="PIU24558.1"/>
    <property type="molecule type" value="Genomic_DNA"/>
</dbReference>